<dbReference type="EMBL" id="JABANE010000102">
    <property type="protein sequence ID" value="NME71523.1"/>
    <property type="molecule type" value="Genomic_DNA"/>
</dbReference>
<accession>A0A7X9RZA9</accession>
<name>A0A7X9RZA9_9BACT</name>
<proteinExistence type="predicted"/>
<dbReference type="AlphaFoldDB" id="A0A7X9RZA9"/>
<dbReference type="RefSeq" id="WP_169659737.1">
    <property type="nucleotide sequence ID" value="NZ_JABANE010000102.1"/>
</dbReference>
<protein>
    <submittedName>
        <fullName evidence="1">Uncharacterized protein</fullName>
    </submittedName>
</protein>
<comment type="caution">
    <text evidence="1">The sequence shown here is derived from an EMBL/GenBank/DDBJ whole genome shotgun (WGS) entry which is preliminary data.</text>
</comment>
<evidence type="ECO:0000313" key="1">
    <source>
        <dbReference type="EMBL" id="NME71523.1"/>
    </source>
</evidence>
<evidence type="ECO:0000313" key="2">
    <source>
        <dbReference type="Proteomes" id="UP000576082"/>
    </source>
</evidence>
<sequence>MMNEEKMVRGVVRKIKSIVIPKHLSIKVIINLKGYSPPQCLVACEPP</sequence>
<gene>
    <name evidence="1" type="ORF">HHU12_26385</name>
</gene>
<organism evidence="1 2">
    <name type="scientific">Flammeovirga aprica JL-4</name>
    <dbReference type="NCBI Taxonomy" id="694437"/>
    <lineage>
        <taxon>Bacteria</taxon>
        <taxon>Pseudomonadati</taxon>
        <taxon>Bacteroidota</taxon>
        <taxon>Cytophagia</taxon>
        <taxon>Cytophagales</taxon>
        <taxon>Flammeovirgaceae</taxon>
        <taxon>Flammeovirga</taxon>
    </lineage>
</organism>
<dbReference type="Proteomes" id="UP000576082">
    <property type="component" value="Unassembled WGS sequence"/>
</dbReference>
<reference evidence="1 2" key="1">
    <citation type="submission" date="2020-04" db="EMBL/GenBank/DDBJ databases">
        <title>Flammeovirga sp. SR4, a novel species isolated from seawater.</title>
        <authorList>
            <person name="Wang X."/>
        </authorList>
    </citation>
    <scope>NUCLEOTIDE SEQUENCE [LARGE SCALE GENOMIC DNA]</scope>
    <source>
        <strain evidence="1 2">ATCC 23126</strain>
    </source>
</reference>
<keyword evidence="2" id="KW-1185">Reference proteome</keyword>